<dbReference type="EMBL" id="HBJA01081055">
    <property type="protein sequence ID" value="CAE0817174.1"/>
    <property type="molecule type" value="Transcribed_RNA"/>
</dbReference>
<dbReference type="AlphaFoldDB" id="A0A7S4LAS4"/>
<name>A0A7S4LAS4_9EUGL</name>
<keyword evidence="2" id="KW-1133">Transmembrane helix</keyword>
<proteinExistence type="predicted"/>
<evidence type="ECO:0000256" key="2">
    <source>
        <dbReference type="SAM" id="Phobius"/>
    </source>
</evidence>
<feature type="region of interest" description="Disordered" evidence="1">
    <location>
        <begin position="142"/>
        <end position="235"/>
    </location>
</feature>
<feature type="transmembrane region" description="Helical" evidence="2">
    <location>
        <begin position="83"/>
        <end position="108"/>
    </location>
</feature>
<accession>A0A7S4LAS4</accession>
<keyword evidence="3" id="KW-0732">Signal</keyword>
<organism evidence="4">
    <name type="scientific">Eutreptiella gymnastica</name>
    <dbReference type="NCBI Taxonomy" id="73025"/>
    <lineage>
        <taxon>Eukaryota</taxon>
        <taxon>Discoba</taxon>
        <taxon>Euglenozoa</taxon>
        <taxon>Euglenida</taxon>
        <taxon>Spirocuta</taxon>
        <taxon>Euglenophyceae</taxon>
        <taxon>Eutreptiales</taxon>
        <taxon>Eutreptiaceae</taxon>
        <taxon>Eutreptiella</taxon>
    </lineage>
</organism>
<evidence type="ECO:0000313" key="4">
    <source>
        <dbReference type="EMBL" id="CAE0817174.1"/>
    </source>
</evidence>
<evidence type="ECO:0000256" key="1">
    <source>
        <dbReference type="SAM" id="MobiDB-lite"/>
    </source>
</evidence>
<feature type="chain" id="PRO_5031476567" evidence="3">
    <location>
        <begin position="24"/>
        <end position="235"/>
    </location>
</feature>
<sequence>MDRSVTFLFTLLLMATALPSTNAQTTDAIGICRTAAEPSCHCGTCTWLYKRQSVCEYQTLEHCVTGGYYDNGSNEGDCCKPHIVRIIIITVIVTVVLAAWCCLIACIIKLKRVQKKKRQNEAVGAVDVSLLPTADSGTAYDPQNAYSTTYDPEQGPGAYTSTYEPGYDGQTHDPSAYATDTSHYGDQSRMSGLRRDDQYDDQEQRPTTDNFAGVTKVSAGHSGEYDGGSMNPYPT</sequence>
<feature type="compositionally biased region" description="Basic and acidic residues" evidence="1">
    <location>
        <begin position="193"/>
        <end position="206"/>
    </location>
</feature>
<keyword evidence="2" id="KW-0472">Membrane</keyword>
<gene>
    <name evidence="4" type="ORF">EGYM00163_LOCUS28336</name>
</gene>
<protein>
    <submittedName>
        <fullName evidence="4">Uncharacterized protein</fullName>
    </submittedName>
</protein>
<keyword evidence="2" id="KW-0812">Transmembrane</keyword>
<feature type="signal peptide" evidence="3">
    <location>
        <begin position="1"/>
        <end position="23"/>
    </location>
</feature>
<feature type="compositionally biased region" description="Polar residues" evidence="1">
    <location>
        <begin position="178"/>
        <end position="190"/>
    </location>
</feature>
<reference evidence="4" key="1">
    <citation type="submission" date="2021-01" db="EMBL/GenBank/DDBJ databases">
        <authorList>
            <person name="Corre E."/>
            <person name="Pelletier E."/>
            <person name="Niang G."/>
            <person name="Scheremetjew M."/>
            <person name="Finn R."/>
            <person name="Kale V."/>
            <person name="Holt S."/>
            <person name="Cochrane G."/>
            <person name="Meng A."/>
            <person name="Brown T."/>
            <person name="Cohen L."/>
        </authorList>
    </citation>
    <scope>NUCLEOTIDE SEQUENCE</scope>
    <source>
        <strain evidence="4">CCMP1594</strain>
    </source>
</reference>
<evidence type="ECO:0000256" key="3">
    <source>
        <dbReference type="SAM" id="SignalP"/>
    </source>
</evidence>